<dbReference type="Pfam" id="PF03625">
    <property type="entry name" value="DUF302"/>
    <property type="match status" value="1"/>
</dbReference>
<dbReference type="RefSeq" id="WP_043105741.1">
    <property type="nucleotide sequence ID" value="NZ_CP014671.1"/>
</dbReference>
<keyword evidence="4" id="KW-1185">Reference proteome</keyword>
<dbReference type="EMBL" id="CP014671">
    <property type="protein sequence ID" value="ANX03917.1"/>
    <property type="molecule type" value="Genomic_DNA"/>
</dbReference>
<feature type="region of interest" description="Disordered" evidence="1">
    <location>
        <begin position="43"/>
        <end position="66"/>
    </location>
</feature>
<name>A0A1B1YTA1_9GAMM</name>
<feature type="domain" description="DUF302" evidence="2">
    <location>
        <begin position="13"/>
        <end position="42"/>
    </location>
</feature>
<dbReference type="AlphaFoldDB" id="A0A1B1YTA1"/>
<dbReference type="InterPro" id="IPR035923">
    <property type="entry name" value="TT1751-like_sf"/>
</dbReference>
<dbReference type="STRING" id="1810504.PG2T_06715"/>
<reference evidence="4" key="1">
    <citation type="submission" date="2016-03" db="EMBL/GenBank/DDBJ databases">
        <title>Complete genome sequence of Solimmundus cernigliae, representing a novel lineage of polycyclic aromatic hydrocarbon degraders within the Gammaproteobacteria.</title>
        <authorList>
            <person name="Singleton D.R."/>
            <person name="Dickey A.N."/>
            <person name="Scholl E.H."/>
            <person name="Wright F.A."/>
            <person name="Aitken M.D."/>
        </authorList>
    </citation>
    <scope>NUCLEOTIDE SEQUENCE [LARGE SCALE GENOMIC DNA]</scope>
    <source>
        <strain evidence="4">TR3.2</strain>
    </source>
</reference>
<evidence type="ECO:0000313" key="3">
    <source>
        <dbReference type="EMBL" id="ANX03917.1"/>
    </source>
</evidence>
<gene>
    <name evidence="3" type="ORF">PG2T_06715</name>
</gene>
<dbReference type="InParanoid" id="A0A1B1YTA1"/>
<evidence type="ECO:0000259" key="2">
    <source>
        <dbReference type="Pfam" id="PF03625"/>
    </source>
</evidence>
<sequence length="66" mass="7681">MLKQDGFGVLTDIDVETTLKQKVGDDMPPYRILGACNRSLVHRDVPQRKAKPMSRPRFRDQRVSRR</sequence>
<organism evidence="3 4">
    <name type="scientific">Immundisolibacter cernigliae</name>
    <dbReference type="NCBI Taxonomy" id="1810504"/>
    <lineage>
        <taxon>Bacteria</taxon>
        <taxon>Pseudomonadati</taxon>
        <taxon>Pseudomonadota</taxon>
        <taxon>Gammaproteobacteria</taxon>
        <taxon>Immundisolibacterales</taxon>
        <taxon>Immundisolibacteraceae</taxon>
        <taxon>Immundisolibacter</taxon>
    </lineage>
</organism>
<feature type="compositionally biased region" description="Basic and acidic residues" evidence="1">
    <location>
        <begin position="57"/>
        <end position="66"/>
    </location>
</feature>
<dbReference type="Gene3D" id="3.30.310.70">
    <property type="entry name" value="TT1751-like domain"/>
    <property type="match status" value="1"/>
</dbReference>
<proteinExistence type="predicted"/>
<dbReference type="KEGG" id="gbi:PG2T_06715"/>
<dbReference type="InterPro" id="IPR005180">
    <property type="entry name" value="DUF302"/>
</dbReference>
<evidence type="ECO:0000313" key="4">
    <source>
        <dbReference type="Proteomes" id="UP000092952"/>
    </source>
</evidence>
<protein>
    <recommendedName>
        <fullName evidence="2">DUF302 domain-containing protein</fullName>
    </recommendedName>
</protein>
<dbReference type="Proteomes" id="UP000092952">
    <property type="component" value="Chromosome"/>
</dbReference>
<dbReference type="SUPFAM" id="SSF103247">
    <property type="entry name" value="TT1751-like"/>
    <property type="match status" value="1"/>
</dbReference>
<evidence type="ECO:0000256" key="1">
    <source>
        <dbReference type="SAM" id="MobiDB-lite"/>
    </source>
</evidence>
<accession>A0A1B1YTA1</accession>